<keyword evidence="5 14" id="KW-0808">Transferase</keyword>
<dbReference type="Pfam" id="PF02805">
    <property type="entry name" value="Ada_Zn_binding"/>
    <property type="match status" value="1"/>
</dbReference>
<comment type="similarity">
    <text evidence="2">Belongs to the MGMT family.</text>
</comment>
<dbReference type="GO" id="GO:0008270">
    <property type="term" value="F:zinc ion binding"/>
    <property type="evidence" value="ECO:0007669"/>
    <property type="project" value="InterPro"/>
</dbReference>
<keyword evidence="6" id="KW-0227">DNA damage</keyword>
<dbReference type="Proteomes" id="UP000308707">
    <property type="component" value="Unassembled WGS sequence"/>
</dbReference>
<dbReference type="GO" id="GO:0032259">
    <property type="term" value="P:methylation"/>
    <property type="evidence" value="ECO:0007669"/>
    <property type="project" value="UniProtKB-KW"/>
</dbReference>
<dbReference type="GO" id="GO:0006355">
    <property type="term" value="P:regulation of DNA-templated transcription"/>
    <property type="evidence" value="ECO:0007669"/>
    <property type="project" value="InterPro"/>
</dbReference>
<organism evidence="14 15">
    <name type="scientific">Luteimonas gilva</name>
    <dbReference type="NCBI Taxonomy" id="2572684"/>
    <lineage>
        <taxon>Bacteria</taxon>
        <taxon>Pseudomonadati</taxon>
        <taxon>Pseudomonadota</taxon>
        <taxon>Gammaproteobacteria</taxon>
        <taxon>Lysobacterales</taxon>
        <taxon>Lysobacteraceae</taxon>
        <taxon>Luteimonas</taxon>
    </lineage>
</organism>
<proteinExistence type="inferred from homology"/>
<dbReference type="PROSITE" id="PS00374">
    <property type="entry name" value="MGMT"/>
    <property type="match status" value="1"/>
</dbReference>
<dbReference type="InterPro" id="IPR036631">
    <property type="entry name" value="MGMT_N_sf"/>
</dbReference>
<evidence type="ECO:0000259" key="11">
    <source>
        <dbReference type="Pfam" id="PF01035"/>
    </source>
</evidence>
<sequence>MNTIATSISRNDAARATSQDPRWQDVVSRNKAADGRFYYSVASTGVYCKPSCAARLARPENVRFHASTADAERAGFRPCKRCKPERFAAAADSAGRERIRYAIGPSAMGRLLVARSERGICAILPGRDGESLLADLRSRFPDADLLSDEVGLELELAAIAGFVNRPQRGLDLPLDAHGDDFQRRVWNALRDIPAGATASYGDIARRIGEPRAAREVAQACAANPLAVAIPCHRVIKSDGSLSGYRWGVARKRALLAREAQA</sequence>
<keyword evidence="8" id="KW-0234">DNA repair</keyword>
<dbReference type="InterPro" id="IPR036217">
    <property type="entry name" value="MethylDNA_cys_MeTrfase_DNAb"/>
</dbReference>
<name>A0A4U5JMH8_9GAMM</name>
<keyword evidence="7" id="KW-0010">Activator</keyword>
<keyword evidence="4 14" id="KW-0489">Methyltransferase</keyword>
<comment type="catalytic activity">
    <reaction evidence="9">
        <text>a 6-O-methyl-2'-deoxyguanosine in DNA + L-cysteinyl-[protein] = S-methyl-L-cysteinyl-[protein] + a 2'-deoxyguanosine in DNA</text>
        <dbReference type="Rhea" id="RHEA:24000"/>
        <dbReference type="Rhea" id="RHEA-COMP:10131"/>
        <dbReference type="Rhea" id="RHEA-COMP:10132"/>
        <dbReference type="Rhea" id="RHEA-COMP:11367"/>
        <dbReference type="Rhea" id="RHEA-COMP:11368"/>
        <dbReference type="ChEBI" id="CHEBI:29950"/>
        <dbReference type="ChEBI" id="CHEBI:82612"/>
        <dbReference type="ChEBI" id="CHEBI:85445"/>
        <dbReference type="ChEBI" id="CHEBI:85448"/>
        <dbReference type="EC" id="2.1.1.63"/>
    </reaction>
</comment>
<evidence type="ECO:0000259" key="13">
    <source>
        <dbReference type="Pfam" id="PF02870"/>
    </source>
</evidence>
<evidence type="ECO:0000256" key="10">
    <source>
        <dbReference type="SAM" id="MobiDB-lite"/>
    </source>
</evidence>
<dbReference type="EMBL" id="SZUA01000002">
    <property type="protein sequence ID" value="TKR30385.1"/>
    <property type="molecule type" value="Genomic_DNA"/>
</dbReference>
<evidence type="ECO:0000256" key="7">
    <source>
        <dbReference type="ARBA" id="ARBA00023159"/>
    </source>
</evidence>
<dbReference type="InterPro" id="IPR014048">
    <property type="entry name" value="MethylDNA_cys_MeTrfase_DNA-bd"/>
</dbReference>
<dbReference type="EC" id="2.1.1.63" evidence="3"/>
<reference evidence="14 15" key="1">
    <citation type="submission" date="2019-04" db="EMBL/GenBank/DDBJ databases">
        <title>Reference strain of H23.</title>
        <authorList>
            <person name="Luo X."/>
        </authorList>
    </citation>
    <scope>NUCLEOTIDE SEQUENCE [LARGE SCALE GENOMIC DNA]</scope>
    <source>
        <strain evidence="14 15">H23</strain>
    </source>
</reference>
<evidence type="ECO:0000259" key="12">
    <source>
        <dbReference type="Pfam" id="PF02805"/>
    </source>
</evidence>
<dbReference type="NCBIfam" id="TIGR00589">
    <property type="entry name" value="ogt"/>
    <property type="match status" value="1"/>
</dbReference>
<dbReference type="FunFam" id="1.10.10.10:FF:000214">
    <property type="entry name" value="Methylated-DNA--protein-cysteine methyltransferase"/>
    <property type="match status" value="1"/>
</dbReference>
<dbReference type="SUPFAM" id="SSF53155">
    <property type="entry name" value="Methylated DNA-protein cysteine methyltransferase domain"/>
    <property type="match status" value="1"/>
</dbReference>
<evidence type="ECO:0000313" key="14">
    <source>
        <dbReference type="EMBL" id="TKR30385.1"/>
    </source>
</evidence>
<feature type="domain" description="Ada DNA repair metal-binding" evidence="12">
    <location>
        <begin position="22"/>
        <end position="85"/>
    </location>
</feature>
<dbReference type="InterPro" id="IPR008332">
    <property type="entry name" value="MethylG_MeTrfase_N"/>
</dbReference>
<evidence type="ECO:0000256" key="4">
    <source>
        <dbReference type="ARBA" id="ARBA00022603"/>
    </source>
</evidence>
<comment type="catalytic activity">
    <reaction evidence="1">
        <text>a 4-O-methyl-thymidine in DNA + L-cysteinyl-[protein] = a thymidine in DNA + S-methyl-L-cysteinyl-[protein]</text>
        <dbReference type="Rhea" id="RHEA:53428"/>
        <dbReference type="Rhea" id="RHEA-COMP:10131"/>
        <dbReference type="Rhea" id="RHEA-COMP:10132"/>
        <dbReference type="Rhea" id="RHEA-COMP:13555"/>
        <dbReference type="Rhea" id="RHEA-COMP:13556"/>
        <dbReference type="ChEBI" id="CHEBI:29950"/>
        <dbReference type="ChEBI" id="CHEBI:82612"/>
        <dbReference type="ChEBI" id="CHEBI:137386"/>
        <dbReference type="ChEBI" id="CHEBI:137387"/>
        <dbReference type="EC" id="2.1.1.63"/>
    </reaction>
</comment>
<evidence type="ECO:0000256" key="8">
    <source>
        <dbReference type="ARBA" id="ARBA00023204"/>
    </source>
</evidence>
<dbReference type="Pfam" id="PF01035">
    <property type="entry name" value="DNA_binding_1"/>
    <property type="match status" value="1"/>
</dbReference>
<dbReference type="InterPro" id="IPR001497">
    <property type="entry name" value="MethylDNA_cys_MeTrfase_AS"/>
</dbReference>
<evidence type="ECO:0000256" key="1">
    <source>
        <dbReference type="ARBA" id="ARBA00001286"/>
    </source>
</evidence>
<evidence type="ECO:0000256" key="9">
    <source>
        <dbReference type="ARBA" id="ARBA00049348"/>
    </source>
</evidence>
<dbReference type="GO" id="GO:0003677">
    <property type="term" value="F:DNA binding"/>
    <property type="evidence" value="ECO:0007669"/>
    <property type="project" value="InterPro"/>
</dbReference>
<evidence type="ECO:0000256" key="5">
    <source>
        <dbReference type="ARBA" id="ARBA00022679"/>
    </source>
</evidence>
<evidence type="ECO:0000256" key="2">
    <source>
        <dbReference type="ARBA" id="ARBA00008711"/>
    </source>
</evidence>
<dbReference type="Pfam" id="PF02870">
    <property type="entry name" value="Methyltransf_1N"/>
    <property type="match status" value="1"/>
</dbReference>
<dbReference type="RefSeq" id="WP_137266815.1">
    <property type="nucleotide sequence ID" value="NZ_SZUA01000002.1"/>
</dbReference>
<dbReference type="InterPro" id="IPR035451">
    <property type="entry name" value="Ada-like_dom_sf"/>
</dbReference>
<dbReference type="SUPFAM" id="SSF46767">
    <property type="entry name" value="Methylated DNA-protein cysteine methyltransferase, C-terminal domain"/>
    <property type="match status" value="1"/>
</dbReference>
<dbReference type="CDD" id="cd06445">
    <property type="entry name" value="ATase"/>
    <property type="match status" value="1"/>
</dbReference>
<keyword evidence="15" id="KW-1185">Reference proteome</keyword>
<protein>
    <recommendedName>
        <fullName evidence="3">methylated-DNA--[protein]-cysteine S-methyltransferase</fullName>
        <ecNumber evidence="3">2.1.1.63</ecNumber>
    </recommendedName>
</protein>
<dbReference type="InterPro" id="IPR036388">
    <property type="entry name" value="WH-like_DNA-bd_sf"/>
</dbReference>
<dbReference type="PANTHER" id="PTHR10815">
    <property type="entry name" value="METHYLATED-DNA--PROTEIN-CYSTEINE METHYLTRANSFERASE"/>
    <property type="match status" value="1"/>
</dbReference>
<evidence type="ECO:0000256" key="6">
    <source>
        <dbReference type="ARBA" id="ARBA00022763"/>
    </source>
</evidence>
<accession>A0A4U5JMH8</accession>
<evidence type="ECO:0000256" key="3">
    <source>
        <dbReference type="ARBA" id="ARBA00011918"/>
    </source>
</evidence>
<comment type="caution">
    <text evidence="14">The sequence shown here is derived from an EMBL/GenBank/DDBJ whole genome shotgun (WGS) entry which is preliminary data.</text>
</comment>
<dbReference type="GO" id="GO:0006281">
    <property type="term" value="P:DNA repair"/>
    <property type="evidence" value="ECO:0007669"/>
    <property type="project" value="UniProtKB-KW"/>
</dbReference>
<dbReference type="Gene3D" id="3.40.10.10">
    <property type="entry name" value="DNA Methylphosphotriester Repair Domain"/>
    <property type="match status" value="1"/>
</dbReference>
<dbReference type="OrthoDB" id="9802228at2"/>
<dbReference type="AlphaFoldDB" id="A0A4U5JMH8"/>
<dbReference type="PANTHER" id="PTHR10815:SF14">
    <property type="entry name" value="BIFUNCTIONAL TRANSCRIPTIONAL ACTIVATOR_DNA REPAIR ENZYME ADA"/>
    <property type="match status" value="1"/>
</dbReference>
<feature type="domain" description="Methylguanine DNA methyltransferase ribonuclease-like" evidence="13">
    <location>
        <begin position="99"/>
        <end position="148"/>
    </location>
</feature>
<gene>
    <name evidence="14" type="ORF">FCE95_09665</name>
</gene>
<evidence type="ECO:0000313" key="15">
    <source>
        <dbReference type="Proteomes" id="UP000308707"/>
    </source>
</evidence>
<dbReference type="InterPro" id="IPR004026">
    <property type="entry name" value="Ada_DNA_repair_Zn-bd"/>
</dbReference>
<dbReference type="Gene3D" id="3.30.160.70">
    <property type="entry name" value="Methylated DNA-protein cysteine methyltransferase domain"/>
    <property type="match status" value="1"/>
</dbReference>
<dbReference type="SUPFAM" id="SSF57884">
    <property type="entry name" value="Ada DNA repair protein, N-terminal domain (N-Ada 10)"/>
    <property type="match status" value="1"/>
</dbReference>
<dbReference type="Gene3D" id="1.10.10.10">
    <property type="entry name" value="Winged helix-like DNA-binding domain superfamily/Winged helix DNA-binding domain"/>
    <property type="match status" value="1"/>
</dbReference>
<dbReference type="GO" id="GO:0003908">
    <property type="term" value="F:methylated-DNA-[protein]-cysteine S-methyltransferase activity"/>
    <property type="evidence" value="ECO:0007669"/>
    <property type="project" value="UniProtKB-EC"/>
</dbReference>
<feature type="domain" description="Methylated-DNA-[protein]-cysteine S-methyltransferase DNA binding" evidence="11">
    <location>
        <begin position="180"/>
        <end position="259"/>
    </location>
</feature>
<feature type="region of interest" description="Disordered" evidence="10">
    <location>
        <begin position="1"/>
        <end position="21"/>
    </location>
</feature>